<comment type="caution">
    <text evidence="2">The sequence shown here is derived from an EMBL/GenBank/DDBJ whole genome shotgun (WGS) entry which is preliminary data.</text>
</comment>
<sequence length="49" mass="5521">MAVHTVTPGNLGKKAGAARFDRKKNSRRRPSAKNNESLRISFVISENFY</sequence>
<feature type="region of interest" description="Disordered" evidence="1">
    <location>
        <begin position="1"/>
        <end position="36"/>
    </location>
</feature>
<proteinExistence type="predicted"/>
<organism evidence="2 3">
    <name type="scientific">Azospirillum argentinense</name>
    <dbReference type="NCBI Taxonomy" id="2970906"/>
    <lineage>
        <taxon>Bacteria</taxon>
        <taxon>Pseudomonadati</taxon>
        <taxon>Pseudomonadota</taxon>
        <taxon>Alphaproteobacteria</taxon>
        <taxon>Rhodospirillales</taxon>
        <taxon>Azospirillaceae</taxon>
        <taxon>Azospirillum</taxon>
    </lineage>
</organism>
<gene>
    <name evidence="2" type="ORF">FH063_002298</name>
</gene>
<feature type="compositionally biased region" description="Basic residues" evidence="1">
    <location>
        <begin position="21"/>
        <end position="31"/>
    </location>
</feature>
<evidence type="ECO:0000313" key="2">
    <source>
        <dbReference type="EMBL" id="KAA1054063.1"/>
    </source>
</evidence>
<dbReference type="Proteomes" id="UP000325333">
    <property type="component" value="Unassembled WGS sequence"/>
</dbReference>
<evidence type="ECO:0000256" key="1">
    <source>
        <dbReference type="SAM" id="MobiDB-lite"/>
    </source>
</evidence>
<dbReference type="EMBL" id="VEWN01000012">
    <property type="protein sequence ID" value="KAA1054063.1"/>
    <property type="molecule type" value="Genomic_DNA"/>
</dbReference>
<dbReference type="AlphaFoldDB" id="A0A5B0KQS6"/>
<evidence type="ECO:0000313" key="3">
    <source>
        <dbReference type="Proteomes" id="UP000325333"/>
    </source>
</evidence>
<protein>
    <submittedName>
        <fullName evidence="2">Uncharacterized protein</fullName>
    </submittedName>
</protein>
<accession>A0A5B0KQS6</accession>
<reference evidence="2 3" key="1">
    <citation type="submission" date="2019-07" db="EMBL/GenBank/DDBJ databases">
        <title>Genome sequencing of the stress-tolerant strain Azospirillum brasilense Az19.</title>
        <authorList>
            <person name="Maroniche G.A."/>
            <person name="Garcia J.E."/>
            <person name="Pagnussat L."/>
            <person name="Amenta M."/>
            <person name="Creus C.M."/>
        </authorList>
    </citation>
    <scope>NUCLEOTIDE SEQUENCE [LARGE SCALE GENOMIC DNA]</scope>
    <source>
        <strain evidence="2 3">Az19</strain>
    </source>
</reference>
<name>A0A5B0KQS6_9PROT</name>